<name>A0A2R6WVU1_MARPO</name>
<dbReference type="AlphaFoldDB" id="A0A2R6WVU1"/>
<sequence length="70" mass="7660">MIISCPAAKTVGRATPTLSTPGFREKEGHMMMLVGKVCGGWHRSSLRSKLTDSIGFCSGSLEYWKIVMLL</sequence>
<proteinExistence type="predicted"/>
<keyword evidence="2" id="KW-1185">Reference proteome</keyword>
<gene>
    <name evidence="1" type="ORF">MARPO_0054s0072</name>
</gene>
<accession>A0A2R6WVU1</accession>
<dbReference type="EMBL" id="KZ772726">
    <property type="protein sequence ID" value="PTQ37960.1"/>
    <property type="molecule type" value="Genomic_DNA"/>
</dbReference>
<evidence type="ECO:0000313" key="2">
    <source>
        <dbReference type="Proteomes" id="UP000244005"/>
    </source>
</evidence>
<evidence type="ECO:0000313" key="1">
    <source>
        <dbReference type="EMBL" id="PTQ37960.1"/>
    </source>
</evidence>
<reference evidence="2" key="1">
    <citation type="journal article" date="2017" name="Cell">
        <title>Insights into land plant evolution garnered from the Marchantia polymorpha genome.</title>
        <authorList>
            <person name="Bowman J.L."/>
            <person name="Kohchi T."/>
            <person name="Yamato K.T."/>
            <person name="Jenkins J."/>
            <person name="Shu S."/>
            <person name="Ishizaki K."/>
            <person name="Yamaoka S."/>
            <person name="Nishihama R."/>
            <person name="Nakamura Y."/>
            <person name="Berger F."/>
            <person name="Adam C."/>
            <person name="Aki S.S."/>
            <person name="Althoff F."/>
            <person name="Araki T."/>
            <person name="Arteaga-Vazquez M.A."/>
            <person name="Balasubrmanian S."/>
            <person name="Barry K."/>
            <person name="Bauer D."/>
            <person name="Boehm C.R."/>
            <person name="Briginshaw L."/>
            <person name="Caballero-Perez J."/>
            <person name="Catarino B."/>
            <person name="Chen F."/>
            <person name="Chiyoda S."/>
            <person name="Chovatia M."/>
            <person name="Davies K.M."/>
            <person name="Delmans M."/>
            <person name="Demura T."/>
            <person name="Dierschke T."/>
            <person name="Dolan L."/>
            <person name="Dorantes-Acosta A.E."/>
            <person name="Eklund D.M."/>
            <person name="Florent S.N."/>
            <person name="Flores-Sandoval E."/>
            <person name="Fujiyama A."/>
            <person name="Fukuzawa H."/>
            <person name="Galik B."/>
            <person name="Grimanelli D."/>
            <person name="Grimwood J."/>
            <person name="Grossniklaus U."/>
            <person name="Hamada T."/>
            <person name="Haseloff J."/>
            <person name="Hetherington A.J."/>
            <person name="Higo A."/>
            <person name="Hirakawa Y."/>
            <person name="Hundley H.N."/>
            <person name="Ikeda Y."/>
            <person name="Inoue K."/>
            <person name="Inoue S.I."/>
            <person name="Ishida S."/>
            <person name="Jia Q."/>
            <person name="Kakita M."/>
            <person name="Kanazawa T."/>
            <person name="Kawai Y."/>
            <person name="Kawashima T."/>
            <person name="Kennedy M."/>
            <person name="Kinose K."/>
            <person name="Kinoshita T."/>
            <person name="Kohara Y."/>
            <person name="Koide E."/>
            <person name="Komatsu K."/>
            <person name="Kopischke S."/>
            <person name="Kubo M."/>
            <person name="Kyozuka J."/>
            <person name="Lagercrantz U."/>
            <person name="Lin S.S."/>
            <person name="Lindquist E."/>
            <person name="Lipzen A.M."/>
            <person name="Lu C.W."/>
            <person name="De Luna E."/>
            <person name="Martienssen R.A."/>
            <person name="Minamino N."/>
            <person name="Mizutani M."/>
            <person name="Mizutani M."/>
            <person name="Mochizuki N."/>
            <person name="Monte I."/>
            <person name="Mosher R."/>
            <person name="Nagasaki H."/>
            <person name="Nakagami H."/>
            <person name="Naramoto S."/>
            <person name="Nishitani K."/>
            <person name="Ohtani M."/>
            <person name="Okamoto T."/>
            <person name="Okumura M."/>
            <person name="Phillips J."/>
            <person name="Pollak B."/>
            <person name="Reinders A."/>
            <person name="Rovekamp M."/>
            <person name="Sano R."/>
            <person name="Sawa S."/>
            <person name="Schmid M.W."/>
            <person name="Shirakawa M."/>
            <person name="Solano R."/>
            <person name="Spunde A."/>
            <person name="Suetsugu N."/>
            <person name="Sugano S."/>
            <person name="Sugiyama A."/>
            <person name="Sun R."/>
            <person name="Suzuki Y."/>
            <person name="Takenaka M."/>
            <person name="Takezawa D."/>
            <person name="Tomogane H."/>
            <person name="Tsuzuki M."/>
            <person name="Ueda T."/>
            <person name="Umeda M."/>
            <person name="Ward J.M."/>
            <person name="Watanabe Y."/>
            <person name="Yazaki K."/>
            <person name="Yokoyama R."/>
            <person name="Yoshitake Y."/>
            <person name="Yotsui I."/>
            <person name="Zachgo S."/>
            <person name="Schmutz J."/>
        </authorList>
    </citation>
    <scope>NUCLEOTIDE SEQUENCE [LARGE SCALE GENOMIC DNA]</scope>
    <source>
        <strain evidence="2">Tak-1</strain>
    </source>
</reference>
<organism evidence="1 2">
    <name type="scientific">Marchantia polymorpha</name>
    <name type="common">Common liverwort</name>
    <name type="synonym">Marchantia aquatica</name>
    <dbReference type="NCBI Taxonomy" id="3197"/>
    <lineage>
        <taxon>Eukaryota</taxon>
        <taxon>Viridiplantae</taxon>
        <taxon>Streptophyta</taxon>
        <taxon>Embryophyta</taxon>
        <taxon>Marchantiophyta</taxon>
        <taxon>Marchantiopsida</taxon>
        <taxon>Marchantiidae</taxon>
        <taxon>Marchantiales</taxon>
        <taxon>Marchantiaceae</taxon>
        <taxon>Marchantia</taxon>
    </lineage>
</organism>
<dbReference type="Proteomes" id="UP000244005">
    <property type="component" value="Unassembled WGS sequence"/>
</dbReference>
<dbReference type="Gramene" id="Mp4g16070.1">
    <property type="protein sequence ID" value="Mp4g16070.1.cds"/>
    <property type="gene ID" value="Mp4g16070"/>
</dbReference>
<protein>
    <submittedName>
        <fullName evidence="1">Uncharacterized protein</fullName>
    </submittedName>
</protein>